<proteinExistence type="predicted"/>
<evidence type="ECO:0000313" key="1">
    <source>
        <dbReference type="EMBL" id="MXU85558.1"/>
    </source>
</evidence>
<accession>A0A6B0U1V8</accession>
<sequence>MFKITIRKLCLFSSCKQAGWGCFLQPCFFLDVCDIQRNISNLSIHIAFVCSFSGGWGVAAACFCTMELSSFGGLKRTQFPKAFPVK</sequence>
<name>A0A6B0U1V8_IXORI</name>
<protein>
    <submittedName>
        <fullName evidence="1">Putative secreted protein</fullName>
    </submittedName>
</protein>
<dbReference type="EMBL" id="GIFC01003475">
    <property type="protein sequence ID" value="MXU85558.1"/>
    <property type="molecule type" value="Transcribed_RNA"/>
</dbReference>
<reference evidence="1" key="1">
    <citation type="submission" date="2019-12" db="EMBL/GenBank/DDBJ databases">
        <title>An insight into the sialome of adult female Ixodes ricinus ticks feeding for 6 days.</title>
        <authorList>
            <person name="Perner J."/>
            <person name="Ribeiro J.M.C."/>
        </authorList>
    </citation>
    <scope>NUCLEOTIDE SEQUENCE</scope>
    <source>
        <strain evidence="1">Semi-engorged</strain>
        <tissue evidence="1">Salivary glands</tissue>
    </source>
</reference>
<organism evidence="1">
    <name type="scientific">Ixodes ricinus</name>
    <name type="common">Common tick</name>
    <name type="synonym">Acarus ricinus</name>
    <dbReference type="NCBI Taxonomy" id="34613"/>
    <lineage>
        <taxon>Eukaryota</taxon>
        <taxon>Metazoa</taxon>
        <taxon>Ecdysozoa</taxon>
        <taxon>Arthropoda</taxon>
        <taxon>Chelicerata</taxon>
        <taxon>Arachnida</taxon>
        <taxon>Acari</taxon>
        <taxon>Parasitiformes</taxon>
        <taxon>Ixodida</taxon>
        <taxon>Ixodoidea</taxon>
        <taxon>Ixodidae</taxon>
        <taxon>Ixodinae</taxon>
        <taxon>Ixodes</taxon>
    </lineage>
</organism>
<dbReference type="AlphaFoldDB" id="A0A6B0U1V8"/>